<dbReference type="InterPro" id="IPR018881">
    <property type="entry name" value="C2orf69_mit"/>
</dbReference>
<evidence type="ECO:0000256" key="1">
    <source>
        <dbReference type="SAM" id="Phobius"/>
    </source>
</evidence>
<reference evidence="2 3" key="2">
    <citation type="journal article" date="2017" name="Front. Plant Sci.">
        <title>Gene Classification and Mining of Molecular Markers Useful in Red Clover (Trifolium pratense) Breeding.</title>
        <authorList>
            <person name="Istvanek J."/>
            <person name="Dluhosova J."/>
            <person name="Dluhos P."/>
            <person name="Patkova L."/>
            <person name="Nedelnik J."/>
            <person name="Repkova J."/>
        </authorList>
    </citation>
    <scope>NUCLEOTIDE SEQUENCE [LARGE SCALE GENOMIC DNA]</scope>
    <source>
        <strain evidence="3">cv. Tatra</strain>
        <tissue evidence="2">Young leaves</tissue>
    </source>
</reference>
<dbReference type="GO" id="GO:0005739">
    <property type="term" value="C:mitochondrion"/>
    <property type="evidence" value="ECO:0007669"/>
    <property type="project" value="TreeGrafter"/>
</dbReference>
<dbReference type="EMBL" id="ASHM01072564">
    <property type="protein sequence ID" value="PNX55730.1"/>
    <property type="molecule type" value="Genomic_DNA"/>
</dbReference>
<accession>A0A2K3JNZ7</accession>
<feature type="transmembrane region" description="Helical" evidence="1">
    <location>
        <begin position="15"/>
        <end position="32"/>
    </location>
</feature>
<keyword evidence="1" id="KW-0472">Membrane</keyword>
<proteinExistence type="predicted"/>
<dbReference type="AlphaFoldDB" id="A0A2K3JNZ7"/>
<sequence length="166" mass="18598">MTRNLYRISSFSQEAMHAVALILFVPILPTLSKKNRLRKASRDTPSCSFHQPKTFILGFSKGGTVLNQIVTELGFLGSGFNVNSAEEICIIPKTKEALLNSISEIHYVDVGLKSTGAYLTNHDTFERIAKRLMQGAHQICFVLHGTPRQWTDKQGRLRVLEALLKI</sequence>
<protein>
    <submittedName>
        <fullName evidence="2">Uncharacterized protein</fullName>
    </submittedName>
</protein>
<evidence type="ECO:0000313" key="3">
    <source>
        <dbReference type="Proteomes" id="UP000236291"/>
    </source>
</evidence>
<dbReference type="Proteomes" id="UP000236291">
    <property type="component" value="Unassembled WGS sequence"/>
</dbReference>
<keyword evidence="1" id="KW-1133">Transmembrane helix</keyword>
<keyword evidence="1" id="KW-0812">Transmembrane</keyword>
<dbReference type="PANTHER" id="PTHR31296">
    <property type="entry name" value="UPF0565 PROTEIN C2ORF69"/>
    <property type="match status" value="1"/>
</dbReference>
<organism evidence="2 3">
    <name type="scientific">Trifolium pratense</name>
    <name type="common">Red clover</name>
    <dbReference type="NCBI Taxonomy" id="57577"/>
    <lineage>
        <taxon>Eukaryota</taxon>
        <taxon>Viridiplantae</taxon>
        <taxon>Streptophyta</taxon>
        <taxon>Embryophyta</taxon>
        <taxon>Tracheophyta</taxon>
        <taxon>Spermatophyta</taxon>
        <taxon>Magnoliopsida</taxon>
        <taxon>eudicotyledons</taxon>
        <taxon>Gunneridae</taxon>
        <taxon>Pentapetalae</taxon>
        <taxon>rosids</taxon>
        <taxon>fabids</taxon>
        <taxon>Fabales</taxon>
        <taxon>Fabaceae</taxon>
        <taxon>Papilionoideae</taxon>
        <taxon>50 kb inversion clade</taxon>
        <taxon>NPAAA clade</taxon>
        <taxon>Hologalegina</taxon>
        <taxon>IRL clade</taxon>
        <taxon>Trifolieae</taxon>
        <taxon>Trifolium</taxon>
    </lineage>
</organism>
<dbReference type="PANTHER" id="PTHR31296:SF1">
    <property type="entry name" value="MITOCHONDRIAL PROTEIN C2ORF69"/>
    <property type="match status" value="1"/>
</dbReference>
<name>A0A2K3JNZ7_TRIPR</name>
<reference evidence="2 3" key="1">
    <citation type="journal article" date="2014" name="Am. J. Bot.">
        <title>Genome assembly and annotation for red clover (Trifolium pratense; Fabaceae).</title>
        <authorList>
            <person name="Istvanek J."/>
            <person name="Jaros M."/>
            <person name="Krenek A."/>
            <person name="Repkova J."/>
        </authorList>
    </citation>
    <scope>NUCLEOTIDE SEQUENCE [LARGE SCALE GENOMIC DNA]</scope>
    <source>
        <strain evidence="3">cv. Tatra</strain>
        <tissue evidence="2">Young leaves</tissue>
    </source>
</reference>
<comment type="caution">
    <text evidence="2">The sequence shown here is derived from an EMBL/GenBank/DDBJ whole genome shotgun (WGS) entry which is preliminary data.</text>
</comment>
<evidence type="ECO:0000313" key="2">
    <source>
        <dbReference type="EMBL" id="PNX55730.1"/>
    </source>
</evidence>
<dbReference type="Pfam" id="PF10561">
    <property type="entry name" value="C2orf69"/>
    <property type="match status" value="1"/>
</dbReference>
<gene>
    <name evidence="2" type="ORF">L195_g049360</name>
</gene>